<feature type="transmembrane region" description="Helical" evidence="1">
    <location>
        <begin position="68"/>
        <end position="89"/>
    </location>
</feature>
<keyword evidence="1" id="KW-0472">Membrane</keyword>
<organism evidence="2 3">
    <name type="scientific">Strongyloides papillosus</name>
    <name type="common">Intestinal threadworm</name>
    <dbReference type="NCBI Taxonomy" id="174720"/>
    <lineage>
        <taxon>Eukaryota</taxon>
        <taxon>Metazoa</taxon>
        <taxon>Ecdysozoa</taxon>
        <taxon>Nematoda</taxon>
        <taxon>Chromadorea</taxon>
        <taxon>Rhabditida</taxon>
        <taxon>Tylenchina</taxon>
        <taxon>Panagrolaimomorpha</taxon>
        <taxon>Strongyloidoidea</taxon>
        <taxon>Strongyloididae</taxon>
        <taxon>Strongyloides</taxon>
    </lineage>
</organism>
<name>A0A0N5CIJ2_STREA</name>
<dbReference type="AlphaFoldDB" id="A0A0N5CIJ2"/>
<feature type="transmembrane region" description="Helical" evidence="1">
    <location>
        <begin position="228"/>
        <end position="249"/>
    </location>
</feature>
<proteinExistence type="predicted"/>
<keyword evidence="2" id="KW-1185">Reference proteome</keyword>
<keyword evidence="1" id="KW-0812">Transmembrane</keyword>
<dbReference type="PANTHER" id="PTHR22718:SF11">
    <property type="entry name" value="7TM GPCR SERPENTINE RECEPTOR CLASS X (SRX) DOMAIN-CONTAINING PROTEIN"/>
    <property type="match status" value="1"/>
</dbReference>
<accession>A0A0N5CIJ2</accession>
<dbReference type="Pfam" id="PF10321">
    <property type="entry name" value="7TM_GPCR_Srt"/>
    <property type="match status" value="1"/>
</dbReference>
<dbReference type="WBParaSite" id="SPAL_0001764600.1">
    <property type="protein sequence ID" value="SPAL_0001764600.1"/>
    <property type="gene ID" value="SPAL_0001764600"/>
</dbReference>
<dbReference type="Proteomes" id="UP000046392">
    <property type="component" value="Unplaced"/>
</dbReference>
<dbReference type="SUPFAM" id="SSF81321">
    <property type="entry name" value="Family A G protein-coupled receptor-like"/>
    <property type="match status" value="1"/>
</dbReference>
<dbReference type="Gene3D" id="1.20.1070.10">
    <property type="entry name" value="Rhodopsin 7-helix transmembrane proteins"/>
    <property type="match status" value="1"/>
</dbReference>
<sequence length="329" mass="38211">MVFNLTYDDDVTIPQINEDNNNVYIGLSYIILSCSFMFLQIMTFVAFYRNREILMKNMPYRIMLQLGIADLIQQLCHCISGFYAVFYFFPSDVLSFAVGSLLQCAYMTSASFILLLSLNRFDVFYDISIIPTFDKKRAFFIGIVICYIWGIALFIFYLFPSNRLEFSSINYGWNYTGNKTLGYQIENKSVLTMLVISFICYLFIIGKIMYMRGLSSSGIIITFSDMKLLVQAIINFITITLLEICWYQLSGIITDAELNLLAINYLFIFVSGANTLLNFFFIKEVRREVKTILICYTNGKQNITRTVVRRIPFRDRDKNMSTKTKILTE</sequence>
<evidence type="ECO:0000313" key="2">
    <source>
        <dbReference type="Proteomes" id="UP000046392"/>
    </source>
</evidence>
<feature type="transmembrane region" description="Helical" evidence="1">
    <location>
        <begin position="95"/>
        <end position="118"/>
    </location>
</feature>
<reference evidence="3" key="1">
    <citation type="submission" date="2017-02" db="UniProtKB">
        <authorList>
            <consortium name="WormBaseParasite"/>
        </authorList>
    </citation>
    <scope>IDENTIFICATION</scope>
</reference>
<feature type="transmembrane region" description="Helical" evidence="1">
    <location>
        <begin position="138"/>
        <end position="159"/>
    </location>
</feature>
<dbReference type="InterPro" id="IPR019425">
    <property type="entry name" value="7TM_GPCR_serpentine_rcpt_Srt"/>
</dbReference>
<protein>
    <submittedName>
        <fullName evidence="3">7TM_GPCR_Srx domain-containing protein</fullName>
    </submittedName>
</protein>
<evidence type="ECO:0000313" key="3">
    <source>
        <dbReference type="WBParaSite" id="SPAL_0001764600.1"/>
    </source>
</evidence>
<feature type="transmembrane region" description="Helical" evidence="1">
    <location>
        <begin position="261"/>
        <end position="282"/>
    </location>
</feature>
<feature type="transmembrane region" description="Helical" evidence="1">
    <location>
        <begin position="23"/>
        <end position="48"/>
    </location>
</feature>
<keyword evidence="1" id="KW-1133">Transmembrane helix</keyword>
<evidence type="ECO:0000256" key="1">
    <source>
        <dbReference type="SAM" id="Phobius"/>
    </source>
</evidence>
<dbReference type="PANTHER" id="PTHR22718">
    <property type="entry name" value="SERPENTINE RECEPTOR, CLASS X"/>
    <property type="match status" value="1"/>
</dbReference>
<feature type="transmembrane region" description="Helical" evidence="1">
    <location>
        <begin position="190"/>
        <end position="208"/>
    </location>
</feature>